<dbReference type="EMBL" id="LN734822">
    <property type="protein sequence ID" value="CEL25319.1"/>
    <property type="molecule type" value="Genomic_DNA"/>
</dbReference>
<proteinExistence type="predicted"/>
<dbReference type="Pfam" id="PF09947">
    <property type="entry name" value="DUF2180"/>
    <property type="match status" value="1"/>
</dbReference>
<name>A0A090I1Y0_METFO</name>
<dbReference type="PATRIC" id="fig|2162.10.peg.1756"/>
<dbReference type="Proteomes" id="UP000062768">
    <property type="component" value="Chromosome I"/>
</dbReference>
<evidence type="ECO:0000313" key="4">
    <source>
        <dbReference type="EMBL" id="MBF4475700.1"/>
    </source>
</evidence>
<keyword evidence="5" id="KW-1185">Reference proteome</keyword>
<reference evidence="3" key="3">
    <citation type="submission" date="2014-09" db="EMBL/GenBank/DDBJ databases">
        <authorList>
            <person name="Bishop-Lilly K.A."/>
            <person name="Broomall S.M."/>
            <person name="Chain P.S."/>
            <person name="Chertkov O."/>
            <person name="Coyne S.R."/>
            <person name="Daligault H.E."/>
            <person name="Davenport K.W."/>
            <person name="Erkkila T."/>
            <person name="Frey K.G."/>
            <person name="Gibbons H.S."/>
            <person name="Gu W."/>
            <person name="Jaissle J."/>
            <person name="Johnson S.L."/>
            <person name="Koroleva G.I."/>
            <person name="Ladner J.T."/>
            <person name="Lo C.-C."/>
            <person name="Minogue T.D."/>
            <person name="Munk C."/>
            <person name="Palacios G.F."/>
            <person name="Redden C.L."/>
            <person name="Rosenzweig C.N."/>
            <person name="Scholz M.B."/>
            <person name="Teshima H."/>
            <person name="Xu Y."/>
        </authorList>
    </citation>
    <scope>NUCLEOTIDE SEQUENCE</scope>
    <source>
        <strain evidence="3">Mb9</strain>
    </source>
</reference>
<dbReference type="KEGG" id="mfc:BRM9_0644"/>
<dbReference type="GeneID" id="26739919"/>
<reference evidence="4" key="4">
    <citation type="submission" date="2020-10" db="EMBL/GenBank/DDBJ databases">
        <title>Dehalococcoides mccartyi of a TCE/Cr reducing biochatode.</title>
        <authorList>
            <person name="Matturro B."/>
        </authorList>
    </citation>
    <scope>NUCLEOTIDE SEQUENCE</scope>
    <source>
        <strain evidence="4">Bin2</strain>
    </source>
</reference>
<reference evidence="1" key="1">
    <citation type="submission" date="2013-12" db="EMBL/GenBank/DDBJ databases">
        <title>The complete genome sequence of Methanobacterium sp. BRM9.</title>
        <authorList>
            <consortium name="Pastoral Greenhouse Gas Research Consortium"/>
            <person name="Kelly W.J."/>
            <person name="Leahy S.C."/>
            <person name="Perry R."/>
            <person name="Li D."/>
            <person name="Altermann E."/>
            <person name="Lambie S.C."/>
            <person name="Attwood G.T."/>
        </authorList>
    </citation>
    <scope>NUCLEOTIDE SEQUENCE [LARGE SCALE GENOMIC DNA]</scope>
    <source>
        <strain evidence="1">BRM9</strain>
    </source>
</reference>
<dbReference type="STRING" id="2162.BRM9_0644"/>
<dbReference type="EMBL" id="JADIIL010000034">
    <property type="protein sequence ID" value="MBF4475700.1"/>
    <property type="molecule type" value="Genomic_DNA"/>
</dbReference>
<dbReference type="OrthoDB" id="144466at2157"/>
<accession>A0A090I1Y0</accession>
<dbReference type="RefSeq" id="WP_048072247.1">
    <property type="nucleotide sequence ID" value="NZ_CALCVY010000098.1"/>
</dbReference>
<dbReference type="AlphaFoldDB" id="A0A090I1Y0"/>
<evidence type="ECO:0000313" key="5">
    <source>
        <dbReference type="Proteomes" id="UP000062768"/>
    </source>
</evidence>
<sequence length="74" mass="8058">MKCYICAEEGKSTDAVAICIVCGMGLCMDHAIRQETELWTGGYPFPAEKVEETLPRILCKYCATALKKGEPKGG</sequence>
<evidence type="ECO:0000313" key="1">
    <source>
        <dbReference type="EMBL" id="AIS31467.1"/>
    </source>
</evidence>
<evidence type="ECO:0000313" key="2">
    <source>
        <dbReference type="EMBL" id="CEA12978.1"/>
    </source>
</evidence>
<dbReference type="KEGG" id="mfi:DSM1535_0617"/>
<gene>
    <name evidence="1" type="ORF">BRM9_0644</name>
    <name evidence="2" type="ORF">DSM1535_0617</name>
    <name evidence="4" type="ORF">ISP06_09585</name>
    <name evidence="3" type="ORF">MB9_1684</name>
</gene>
<organism evidence="2">
    <name type="scientific">Methanobacterium formicicum</name>
    <dbReference type="NCBI Taxonomy" id="2162"/>
    <lineage>
        <taxon>Archaea</taxon>
        <taxon>Methanobacteriati</taxon>
        <taxon>Methanobacteriota</taxon>
        <taxon>Methanomada group</taxon>
        <taxon>Methanobacteria</taxon>
        <taxon>Methanobacteriales</taxon>
        <taxon>Methanobacteriaceae</taxon>
        <taxon>Methanobacterium</taxon>
    </lineage>
</organism>
<dbReference type="InterPro" id="IPR017211">
    <property type="entry name" value="UCP037465_Znf"/>
</dbReference>
<dbReference type="PIRSF" id="PIRSF037465">
    <property type="entry name" value="UCP037465_Znf"/>
    <property type="match status" value="1"/>
</dbReference>
<dbReference type="EMBL" id="CP006933">
    <property type="protein sequence ID" value="AIS31467.1"/>
    <property type="molecule type" value="Genomic_DNA"/>
</dbReference>
<dbReference type="Proteomes" id="UP000606900">
    <property type="component" value="Unassembled WGS sequence"/>
</dbReference>
<protein>
    <submittedName>
        <fullName evidence="4">DUF2180 family protein</fullName>
    </submittedName>
</protein>
<evidence type="ECO:0000313" key="3">
    <source>
        <dbReference type="EMBL" id="CEL25319.1"/>
    </source>
</evidence>
<reference evidence="2" key="2">
    <citation type="submission" date="2014-08" db="EMBL/GenBank/DDBJ databases">
        <authorList>
            <person name="Wibberg D."/>
        </authorList>
    </citation>
    <scope>NUCLEOTIDE SEQUENCE</scope>
</reference>
<dbReference type="EMBL" id="LN515531">
    <property type="protein sequence ID" value="CEA12978.1"/>
    <property type="molecule type" value="Genomic_DNA"/>
</dbReference>
<dbReference type="Proteomes" id="UP000029661">
    <property type="component" value="Chromosome"/>
</dbReference>